<dbReference type="Pfam" id="PF20431">
    <property type="entry name" value="E_motif"/>
    <property type="match status" value="1"/>
</dbReference>
<organism evidence="5 6">
    <name type="scientific">Hibiscus sabdariffa</name>
    <name type="common">roselle</name>
    <dbReference type="NCBI Taxonomy" id="183260"/>
    <lineage>
        <taxon>Eukaryota</taxon>
        <taxon>Viridiplantae</taxon>
        <taxon>Streptophyta</taxon>
        <taxon>Embryophyta</taxon>
        <taxon>Tracheophyta</taxon>
        <taxon>Spermatophyta</taxon>
        <taxon>Magnoliopsida</taxon>
        <taxon>eudicotyledons</taxon>
        <taxon>Gunneridae</taxon>
        <taxon>Pentapetalae</taxon>
        <taxon>rosids</taxon>
        <taxon>malvids</taxon>
        <taxon>Malvales</taxon>
        <taxon>Malvaceae</taxon>
        <taxon>Malvoideae</taxon>
        <taxon>Hibiscus</taxon>
    </lineage>
</organism>
<feature type="domain" description="DYW" evidence="4">
    <location>
        <begin position="897"/>
        <end position="989"/>
    </location>
</feature>
<dbReference type="Pfam" id="PF13041">
    <property type="entry name" value="PPR_2"/>
    <property type="match status" value="2"/>
</dbReference>
<keyword evidence="6" id="KW-1185">Reference proteome</keyword>
<dbReference type="PROSITE" id="PS51375">
    <property type="entry name" value="PPR"/>
    <property type="match status" value="6"/>
</dbReference>
<dbReference type="PANTHER" id="PTHR47926">
    <property type="entry name" value="PENTATRICOPEPTIDE REPEAT-CONTAINING PROTEIN"/>
    <property type="match status" value="1"/>
</dbReference>
<dbReference type="InterPro" id="IPR002885">
    <property type="entry name" value="PPR_rpt"/>
</dbReference>
<dbReference type="PANTHER" id="PTHR47926:SF383">
    <property type="entry name" value="DYW DOMAIN-CONTAINING PROTEIN"/>
    <property type="match status" value="1"/>
</dbReference>
<feature type="repeat" description="PPR" evidence="3">
    <location>
        <begin position="581"/>
        <end position="615"/>
    </location>
</feature>
<dbReference type="InterPro" id="IPR046960">
    <property type="entry name" value="PPR_At4g14850-like_plant"/>
</dbReference>
<evidence type="ECO:0000313" key="5">
    <source>
        <dbReference type="EMBL" id="KAK8504274.1"/>
    </source>
</evidence>
<evidence type="ECO:0000259" key="4">
    <source>
        <dbReference type="Pfam" id="PF14432"/>
    </source>
</evidence>
<comment type="caution">
    <text evidence="5">The sequence shown here is derived from an EMBL/GenBank/DDBJ whole genome shotgun (WGS) entry which is preliminary data.</text>
</comment>
<feature type="repeat" description="PPR" evidence="3">
    <location>
        <begin position="378"/>
        <end position="412"/>
    </location>
</feature>
<evidence type="ECO:0000313" key="6">
    <source>
        <dbReference type="Proteomes" id="UP001472677"/>
    </source>
</evidence>
<evidence type="ECO:0000256" key="2">
    <source>
        <dbReference type="ARBA" id="ARBA00022737"/>
    </source>
</evidence>
<protein>
    <recommendedName>
        <fullName evidence="4">DYW domain-containing protein</fullName>
    </recommendedName>
</protein>
<dbReference type="Proteomes" id="UP001472677">
    <property type="component" value="Unassembled WGS sequence"/>
</dbReference>
<dbReference type="Gene3D" id="1.25.40.10">
    <property type="entry name" value="Tetratricopeptide repeat domain"/>
    <property type="match status" value="6"/>
</dbReference>
<dbReference type="InterPro" id="IPR011990">
    <property type="entry name" value="TPR-like_helical_dom_sf"/>
</dbReference>
<dbReference type="NCBIfam" id="TIGR00756">
    <property type="entry name" value="PPR"/>
    <property type="match status" value="7"/>
</dbReference>
<feature type="repeat" description="PPR" evidence="3">
    <location>
        <begin position="244"/>
        <end position="278"/>
    </location>
</feature>
<dbReference type="EMBL" id="JBBPBM010000144">
    <property type="protein sequence ID" value="KAK8504274.1"/>
    <property type="molecule type" value="Genomic_DNA"/>
</dbReference>
<dbReference type="InterPro" id="IPR046848">
    <property type="entry name" value="E_motif"/>
</dbReference>
<feature type="repeat" description="PPR" evidence="3">
    <location>
        <begin position="173"/>
        <end position="208"/>
    </location>
</feature>
<comment type="similarity">
    <text evidence="1">Belongs to the PPR family. PCMP-H subfamily.</text>
</comment>
<name>A0ABR2BAY4_9ROSI</name>
<accession>A0ABR2BAY4</accession>
<evidence type="ECO:0000256" key="1">
    <source>
        <dbReference type="ARBA" id="ARBA00006643"/>
    </source>
</evidence>
<feature type="repeat" description="PPR" evidence="3">
    <location>
        <begin position="480"/>
        <end position="514"/>
    </location>
</feature>
<dbReference type="Pfam" id="PF14432">
    <property type="entry name" value="DYW_deaminase"/>
    <property type="match status" value="1"/>
</dbReference>
<reference evidence="5 6" key="1">
    <citation type="journal article" date="2024" name="G3 (Bethesda)">
        <title>Genome assembly of Hibiscus sabdariffa L. provides insights into metabolisms of medicinal natural products.</title>
        <authorList>
            <person name="Kim T."/>
        </authorList>
    </citation>
    <scope>NUCLEOTIDE SEQUENCE [LARGE SCALE GENOMIC DNA]</scope>
    <source>
        <strain evidence="5">TK-2024</strain>
        <tissue evidence="5">Old leaves</tissue>
    </source>
</reference>
<feature type="repeat" description="PPR" evidence="3">
    <location>
        <begin position="682"/>
        <end position="716"/>
    </location>
</feature>
<evidence type="ECO:0000256" key="3">
    <source>
        <dbReference type="PROSITE-ProRule" id="PRU00708"/>
    </source>
</evidence>
<keyword evidence="2" id="KW-0677">Repeat</keyword>
<dbReference type="InterPro" id="IPR032867">
    <property type="entry name" value="DYW_dom"/>
</dbReference>
<proteinExistence type="inferred from homology"/>
<dbReference type="Pfam" id="PF01535">
    <property type="entry name" value="PPR"/>
    <property type="match status" value="9"/>
</dbReference>
<dbReference type="SUPFAM" id="SSF48452">
    <property type="entry name" value="TPR-like"/>
    <property type="match status" value="1"/>
</dbReference>
<gene>
    <name evidence="5" type="ORF">V6N12_044812</name>
</gene>
<sequence length="989" mass="110613">MYMIYVKEIIVIYLNMALVSHPPSASHHRHCHHLHLHLQPPLITRRTAYQRLNSSISQTTSLLQTNTSTKCQLPLLQQLTSLCQSKESLPQALTLLLQENPRHEQRKEAIGLLLQACGRYQDIETGREVHRIVASSTLFHNDVVITTRLITMYSMCGSPLDSRLVFDGLEQKNLIQWNAMVSGYSRNKLYEEALRIFIELVLKTEFKPDKFTSPCVIKACGGISNVGLGQGVHGMNVKLGLLGDVFVCNALIAFYGKCGLVDEAVKVFDYMSEKNLVSWNSIICVFAENGFTQEGLGLFRKMIKCEESLVPDVASLVTILPVCAGEANLEMGMVLHGLAVKLGLNQELMVKNALIDMYSKCGFLSHAKFLFDKDSNKNVVSWNTMLGGLSTQGDTSGTFNLLREMQVEGREKANEVTILNILPVCLKKSELLCLKQLHSFSIRHGFHYGDLGANAFIAAYAKCGLLSYAQHVFNGMETKTVSSWNALVGGYAQNGAPGKALEFYLQMINAGIEPDRFSLGSLLLVCSHLKSLRFGKEIHGYLIRIGLETNTFIVISLLSLYIRCGKSASARVLFEEMEDKSLILWNALISGYSQNGLPDEVLVLFRQMLSDGIHPDEISINIVVGVCSQLSALRLGKEAHCYALKAYLVEDTFVGCSIIDMYAKSGCIEQSRRVFDKSSDKDVASWNAIIVGYGLHGDGKEALGLFEKMQEFGQKPDGFTFVGILMACCHSGLVEEGLKYFNQMQNFHGLKPKLEHYACVIDMLGRAGRLNESLKLVNEMPDEPDSGIWSSLLSSCKTFGALDIGMKVAEKLFELEPNKAENYVLLSNLYAGSGKWDDVRRVRQKMKEIGLQKDAGRSWIEVRGKVYSFTAGNNSFTGSQQMKNIWRRLEEEIRKIGYKPNPESVLHELAEDEKMEVLRRHSEKQAICLGLLRTSKGETLRINKNLRICVDCHNAAKLISVAVEREIVIRDNKRFHHFRSGFCSCGDYW</sequence>